<keyword evidence="1" id="KW-0677">Repeat</keyword>
<feature type="chain" id="PRO_5003684017" evidence="5">
    <location>
        <begin position="29"/>
        <end position="530"/>
    </location>
</feature>
<dbReference type="InterPro" id="IPR008969">
    <property type="entry name" value="CarboxyPept-like_regulatory"/>
</dbReference>
<evidence type="ECO:0000256" key="1">
    <source>
        <dbReference type="ARBA" id="ARBA00022737"/>
    </source>
</evidence>
<dbReference type="AlphaFoldDB" id="I3ZIS7"/>
<evidence type="ECO:0000256" key="3">
    <source>
        <dbReference type="PROSITE-ProRule" id="PRU00339"/>
    </source>
</evidence>
<gene>
    <name evidence="6" type="ordered locus">Terro_2910</name>
</gene>
<evidence type="ECO:0000313" key="6">
    <source>
        <dbReference type="EMBL" id="AFL89145.1"/>
    </source>
</evidence>
<name>I3ZIS7_TERRK</name>
<dbReference type="Pfam" id="PF14559">
    <property type="entry name" value="TPR_19"/>
    <property type="match status" value="1"/>
</dbReference>
<dbReference type="Pfam" id="PF13432">
    <property type="entry name" value="TPR_16"/>
    <property type="match status" value="1"/>
</dbReference>
<dbReference type="Gene3D" id="2.60.40.1120">
    <property type="entry name" value="Carboxypeptidase-like, regulatory domain"/>
    <property type="match status" value="1"/>
</dbReference>
<evidence type="ECO:0000256" key="2">
    <source>
        <dbReference type="ARBA" id="ARBA00022803"/>
    </source>
</evidence>
<evidence type="ECO:0000256" key="4">
    <source>
        <dbReference type="SAM" id="MobiDB-lite"/>
    </source>
</evidence>
<feature type="signal peptide" evidence="5">
    <location>
        <begin position="1"/>
        <end position="28"/>
    </location>
</feature>
<feature type="region of interest" description="Disordered" evidence="4">
    <location>
        <begin position="489"/>
        <end position="513"/>
    </location>
</feature>
<proteinExistence type="predicted"/>
<dbReference type="PROSITE" id="PS50005">
    <property type="entry name" value="TPR"/>
    <property type="match status" value="1"/>
</dbReference>
<evidence type="ECO:0000256" key="5">
    <source>
        <dbReference type="SAM" id="SignalP"/>
    </source>
</evidence>
<accession>I3ZIS7</accession>
<sequence length="530" mass="57108">MSPRPVKQIRLLCVLACACCTVPASSFAAAQPLSQAAENAKTITGKVVDSAGRPLPGVTVKLHTQTDMQSNTDASGSFSFHAAGNGPFQITAELRGKRASTLTVPQIPSTPITLVLAEASSAKSPGDDMGFSDAPNFTVAGVTDWTAVGGHGSDATLRTSEDLARTTAALHAMERTNGGDREAEQRLQKAVQAAPKSYAANLALGEYYLHTSNYTQAEKTLQVASTAGSGQPEVEYDLALACRGLRDIPSAKAHIARALKSADRADYHRLAGELDEASGDPFSAVRQMAQAAQLDPSEANYFTWGSELLLHRAILQAGQIFARGAALHPASARLRTGWGSALFSEARYEEAAQRLCEASDLQPNEPEPYLALGKADGASPVPLPGVLERLERFLKLQPRNPHASYLLATALLRRGDPATSERAQTLLQQTVILDPKYAEAYLELGKIAATKKNVTETIHLYQEAIQSDPELGEAHFRLAVLYERTGKPAEAKQERAQHEAIEQKRAEQTEQERRSVKQFLVVLQETPNLK</sequence>
<dbReference type="Proteomes" id="UP000006056">
    <property type="component" value="Chromosome"/>
</dbReference>
<dbReference type="HOGENOM" id="CLU_513794_0_0_0"/>
<dbReference type="SUPFAM" id="SSF48452">
    <property type="entry name" value="TPR-like"/>
    <property type="match status" value="1"/>
</dbReference>
<dbReference type="Pfam" id="PF13431">
    <property type="entry name" value="TPR_17"/>
    <property type="match status" value="1"/>
</dbReference>
<dbReference type="InterPro" id="IPR051012">
    <property type="entry name" value="CellSynth/LPSAsmb/PSIAsmb"/>
</dbReference>
<dbReference type="InterPro" id="IPR019734">
    <property type="entry name" value="TPR_rpt"/>
</dbReference>
<dbReference type="OrthoDB" id="113577at2"/>
<dbReference type="InterPro" id="IPR011990">
    <property type="entry name" value="TPR-like_helical_dom_sf"/>
</dbReference>
<dbReference type="STRING" id="926566.Terro_2910"/>
<keyword evidence="2 3" id="KW-0802">TPR repeat</keyword>
<keyword evidence="5" id="KW-0732">Signal</keyword>
<evidence type="ECO:0000313" key="7">
    <source>
        <dbReference type="Proteomes" id="UP000006056"/>
    </source>
</evidence>
<dbReference type="SMART" id="SM00028">
    <property type="entry name" value="TPR"/>
    <property type="match status" value="4"/>
</dbReference>
<dbReference type="PANTHER" id="PTHR45586:SF1">
    <property type="entry name" value="LIPOPOLYSACCHARIDE ASSEMBLY PROTEIN B"/>
    <property type="match status" value="1"/>
</dbReference>
<dbReference type="KEGG" id="trs:Terro_2910"/>
<dbReference type="Gene3D" id="1.25.40.10">
    <property type="entry name" value="Tetratricopeptide repeat domain"/>
    <property type="match status" value="3"/>
</dbReference>
<organism evidence="6 7">
    <name type="scientific">Terriglobus roseus (strain DSM 18391 / NRRL B-41598 / KBS 63)</name>
    <dbReference type="NCBI Taxonomy" id="926566"/>
    <lineage>
        <taxon>Bacteria</taxon>
        <taxon>Pseudomonadati</taxon>
        <taxon>Acidobacteriota</taxon>
        <taxon>Terriglobia</taxon>
        <taxon>Terriglobales</taxon>
        <taxon>Acidobacteriaceae</taxon>
        <taxon>Terriglobus</taxon>
    </lineage>
</organism>
<reference evidence="6 7" key="1">
    <citation type="submission" date="2012-06" db="EMBL/GenBank/DDBJ databases">
        <title>Complete genome of Terriglobus roseus DSM 18391.</title>
        <authorList>
            <consortium name="US DOE Joint Genome Institute (JGI-PGF)"/>
            <person name="Lucas S."/>
            <person name="Copeland A."/>
            <person name="Lapidus A."/>
            <person name="Glavina del Rio T."/>
            <person name="Dalin E."/>
            <person name="Tice H."/>
            <person name="Bruce D."/>
            <person name="Goodwin L."/>
            <person name="Pitluck S."/>
            <person name="Peters L."/>
            <person name="Mikhailova N."/>
            <person name="Munk A.C.C."/>
            <person name="Kyrpides N."/>
            <person name="Mavromatis K."/>
            <person name="Ivanova N."/>
            <person name="Brettin T."/>
            <person name="Detter J.C."/>
            <person name="Han C."/>
            <person name="Larimer F."/>
            <person name="Land M."/>
            <person name="Hauser L."/>
            <person name="Markowitz V."/>
            <person name="Cheng J.-F."/>
            <person name="Hugenholtz P."/>
            <person name="Woyke T."/>
            <person name="Wu D."/>
            <person name="Brambilla E."/>
            <person name="Klenk H.-P."/>
            <person name="Eisen J.A."/>
        </authorList>
    </citation>
    <scope>NUCLEOTIDE SEQUENCE [LARGE SCALE GENOMIC DNA]</scope>
    <source>
        <strain evidence="7">DSM 18391 / NRRL B-41598 / KBS 63</strain>
    </source>
</reference>
<protein>
    <submittedName>
        <fullName evidence="6">Tfp pilus assembly protein PilF</fullName>
    </submittedName>
</protein>
<feature type="repeat" description="TPR" evidence="3">
    <location>
        <begin position="438"/>
        <end position="471"/>
    </location>
</feature>
<dbReference type="PANTHER" id="PTHR45586">
    <property type="entry name" value="TPR REPEAT-CONTAINING PROTEIN PA4667"/>
    <property type="match status" value="1"/>
</dbReference>
<dbReference type="SUPFAM" id="SSF49464">
    <property type="entry name" value="Carboxypeptidase regulatory domain-like"/>
    <property type="match status" value="1"/>
</dbReference>
<dbReference type="eggNOG" id="COG0457">
    <property type="taxonomic scope" value="Bacteria"/>
</dbReference>
<dbReference type="Pfam" id="PF13620">
    <property type="entry name" value="CarboxypepD_reg"/>
    <property type="match status" value="1"/>
</dbReference>
<keyword evidence="7" id="KW-1185">Reference proteome</keyword>
<dbReference type="EMBL" id="CP003379">
    <property type="protein sequence ID" value="AFL89145.1"/>
    <property type="molecule type" value="Genomic_DNA"/>
</dbReference>
<dbReference type="RefSeq" id="WP_014786409.1">
    <property type="nucleotide sequence ID" value="NC_018014.1"/>
</dbReference>